<keyword evidence="1" id="KW-0449">Lipoprotein</keyword>
<proteinExistence type="predicted"/>
<dbReference type="Proteomes" id="UP001156940">
    <property type="component" value="Unassembled WGS sequence"/>
</dbReference>
<dbReference type="RefSeq" id="WP_280573216.1">
    <property type="nucleotide sequence ID" value="NZ_JARXRM010000020.1"/>
</dbReference>
<evidence type="ECO:0000313" key="2">
    <source>
        <dbReference type="Proteomes" id="UP001156940"/>
    </source>
</evidence>
<dbReference type="Pfam" id="PF12790">
    <property type="entry name" value="T6SS-SciN"/>
    <property type="match status" value="1"/>
</dbReference>
<sequence>MDTRPAAPHAVASFPSRAFIATAGLLAAALALGGCASGGGLGKAVSKTLETVGIKDAAEPEERRIPLRLYAGDNLNAGNDGRALAAVVKVYHLKSGRRFEQAPFDMFLDEDRERRALGDELVDVNEIVLTPGARHEVEERMAPEAEVLGVVALFRAPANGRWRLAFDATGREAAREGVTVGLHACALSTSSPALLTRLAGDPASLASVRCMSP</sequence>
<reference evidence="1 2" key="1">
    <citation type="submission" date="2023-04" db="EMBL/GenBank/DDBJ databases">
        <title>Luteimonas endophyticus RD2P54.</title>
        <authorList>
            <person name="Sun J.-Q."/>
        </authorList>
    </citation>
    <scope>NUCLEOTIDE SEQUENCE [LARGE SCALE GENOMIC DNA]</scope>
    <source>
        <strain evidence="1 2">RD2P54</strain>
    </source>
</reference>
<dbReference type="Gene3D" id="2.60.40.4150">
    <property type="entry name" value="Type VI secretion system, lipoprotein SciN"/>
    <property type="match status" value="1"/>
</dbReference>
<dbReference type="PROSITE" id="PS51257">
    <property type="entry name" value="PROKAR_LIPOPROTEIN"/>
    <property type="match status" value="1"/>
</dbReference>
<organism evidence="1 2">
    <name type="scientific">Luteimonas endophytica</name>
    <dbReference type="NCBI Taxonomy" id="3042023"/>
    <lineage>
        <taxon>Bacteria</taxon>
        <taxon>Pseudomonadati</taxon>
        <taxon>Pseudomonadota</taxon>
        <taxon>Gammaproteobacteria</taxon>
        <taxon>Lysobacterales</taxon>
        <taxon>Lysobacteraceae</taxon>
        <taxon>Luteimonas</taxon>
    </lineage>
</organism>
<dbReference type="NCBIfam" id="TIGR03352">
    <property type="entry name" value="VI_chp_3"/>
    <property type="match status" value="1"/>
</dbReference>
<accession>A0ABT6J6V1</accession>
<dbReference type="EMBL" id="JARXRM010000020">
    <property type="protein sequence ID" value="MDH5822320.1"/>
    <property type="molecule type" value="Genomic_DNA"/>
</dbReference>
<gene>
    <name evidence="1" type="primary">tssJ</name>
    <name evidence="1" type="ORF">QFW77_04855</name>
</gene>
<protein>
    <submittedName>
        <fullName evidence="1">Type VI secretion system lipoprotein TssJ</fullName>
    </submittedName>
</protein>
<keyword evidence="2" id="KW-1185">Reference proteome</keyword>
<dbReference type="InterPro" id="IPR038706">
    <property type="entry name" value="Type_VI_SciN-like_sf"/>
</dbReference>
<dbReference type="PANTHER" id="PTHR37625">
    <property type="entry name" value="OUTER MEMBRANE LIPOPROTEIN-RELATED"/>
    <property type="match status" value="1"/>
</dbReference>
<dbReference type="InterPro" id="IPR017734">
    <property type="entry name" value="T6SS_SciN"/>
</dbReference>
<comment type="caution">
    <text evidence="1">The sequence shown here is derived from an EMBL/GenBank/DDBJ whole genome shotgun (WGS) entry which is preliminary data.</text>
</comment>
<name>A0ABT6J6V1_9GAMM</name>
<dbReference type="PANTHER" id="PTHR37625:SF4">
    <property type="entry name" value="OUTER MEMBRANE LIPOPROTEIN"/>
    <property type="match status" value="1"/>
</dbReference>
<evidence type="ECO:0000313" key="1">
    <source>
        <dbReference type="EMBL" id="MDH5822320.1"/>
    </source>
</evidence>